<dbReference type="Proteomes" id="UP000630353">
    <property type="component" value="Unassembled WGS sequence"/>
</dbReference>
<dbReference type="PANTHER" id="PTHR10545">
    <property type="entry name" value="DIAMINE N-ACETYLTRANSFERASE"/>
    <property type="match status" value="1"/>
</dbReference>
<dbReference type="GO" id="GO:0008080">
    <property type="term" value="F:N-acetyltransferase activity"/>
    <property type="evidence" value="ECO:0007669"/>
    <property type="project" value="TreeGrafter"/>
</dbReference>
<keyword evidence="1" id="KW-0808">Transferase</keyword>
<reference evidence="4" key="2">
    <citation type="submission" date="2020-09" db="EMBL/GenBank/DDBJ databases">
        <authorList>
            <person name="Sun Q."/>
            <person name="Kim S."/>
        </authorList>
    </citation>
    <scope>NUCLEOTIDE SEQUENCE</scope>
    <source>
        <strain evidence="4">KCTC 42651</strain>
    </source>
</reference>
<evidence type="ECO:0000256" key="2">
    <source>
        <dbReference type="ARBA" id="ARBA00023315"/>
    </source>
</evidence>
<reference evidence="4" key="1">
    <citation type="journal article" date="2014" name="Int. J. Syst. Evol. Microbiol.">
        <title>Complete genome sequence of Corynebacterium casei LMG S-19264T (=DSM 44701T), isolated from a smear-ripened cheese.</title>
        <authorList>
            <consortium name="US DOE Joint Genome Institute (JGI-PGF)"/>
            <person name="Walter F."/>
            <person name="Albersmeier A."/>
            <person name="Kalinowski J."/>
            <person name="Ruckert C."/>
        </authorList>
    </citation>
    <scope>NUCLEOTIDE SEQUENCE</scope>
    <source>
        <strain evidence="4">KCTC 42651</strain>
    </source>
</reference>
<dbReference type="CDD" id="cd04301">
    <property type="entry name" value="NAT_SF"/>
    <property type="match status" value="1"/>
</dbReference>
<evidence type="ECO:0000313" key="4">
    <source>
        <dbReference type="EMBL" id="GHD48357.1"/>
    </source>
</evidence>
<name>A0A918XRX6_9PROT</name>
<dbReference type="Gene3D" id="3.40.630.30">
    <property type="match status" value="1"/>
</dbReference>
<dbReference type="PANTHER" id="PTHR10545:SF29">
    <property type="entry name" value="GH14572P-RELATED"/>
    <property type="match status" value="1"/>
</dbReference>
<keyword evidence="2" id="KW-0012">Acyltransferase</keyword>
<dbReference type="PROSITE" id="PS51186">
    <property type="entry name" value="GNAT"/>
    <property type="match status" value="1"/>
</dbReference>
<dbReference type="InterPro" id="IPR000182">
    <property type="entry name" value="GNAT_dom"/>
</dbReference>
<keyword evidence="5" id="KW-1185">Reference proteome</keyword>
<feature type="domain" description="N-acetyltransferase" evidence="3">
    <location>
        <begin position="15"/>
        <end position="168"/>
    </location>
</feature>
<dbReference type="InterPro" id="IPR051016">
    <property type="entry name" value="Diverse_Substrate_AcTransf"/>
</dbReference>
<protein>
    <submittedName>
        <fullName evidence="4">N-acetyltransferase</fullName>
    </submittedName>
</protein>
<sequence length="181" mass="19833">MAVEEDAAAAGSPAIEVRPAVPADAEAIALLSQELLAFYGLPVRYQRSYMSHVIAEKAFTDPPSIEILMAFERGQPRGFLAFSQNFAVANCQTSVFIQDLFVTRKARALGIGRRLMAELARICVARGVGQLDWTADPWNEKARAFYEAMGPLLRSDKTYYRLLSPRLADLAAGAPPTARGR</sequence>
<dbReference type="InterPro" id="IPR016181">
    <property type="entry name" value="Acyl_CoA_acyltransferase"/>
</dbReference>
<evidence type="ECO:0000256" key="1">
    <source>
        <dbReference type="ARBA" id="ARBA00022679"/>
    </source>
</evidence>
<evidence type="ECO:0000313" key="5">
    <source>
        <dbReference type="Proteomes" id="UP000630353"/>
    </source>
</evidence>
<dbReference type="SUPFAM" id="SSF55729">
    <property type="entry name" value="Acyl-CoA N-acyltransferases (Nat)"/>
    <property type="match status" value="1"/>
</dbReference>
<accession>A0A918XRX6</accession>
<dbReference type="RefSeq" id="WP_189988816.1">
    <property type="nucleotide sequence ID" value="NZ_BMZS01000004.1"/>
</dbReference>
<comment type="caution">
    <text evidence="4">The sequence shown here is derived from an EMBL/GenBank/DDBJ whole genome shotgun (WGS) entry which is preliminary data.</text>
</comment>
<dbReference type="EMBL" id="BMZS01000004">
    <property type="protein sequence ID" value="GHD48357.1"/>
    <property type="molecule type" value="Genomic_DNA"/>
</dbReference>
<organism evidence="4 5">
    <name type="scientific">Thalassobaculum fulvum</name>
    <dbReference type="NCBI Taxonomy" id="1633335"/>
    <lineage>
        <taxon>Bacteria</taxon>
        <taxon>Pseudomonadati</taxon>
        <taxon>Pseudomonadota</taxon>
        <taxon>Alphaproteobacteria</taxon>
        <taxon>Rhodospirillales</taxon>
        <taxon>Thalassobaculaceae</taxon>
        <taxon>Thalassobaculum</taxon>
    </lineage>
</organism>
<evidence type="ECO:0000259" key="3">
    <source>
        <dbReference type="PROSITE" id="PS51186"/>
    </source>
</evidence>
<dbReference type="AlphaFoldDB" id="A0A918XRX6"/>
<proteinExistence type="predicted"/>
<dbReference type="Pfam" id="PF00583">
    <property type="entry name" value="Acetyltransf_1"/>
    <property type="match status" value="1"/>
</dbReference>
<gene>
    <name evidence="4" type="ORF">GCM10017083_19330</name>
</gene>